<gene>
    <name evidence="2" type="ORF">Pfra01_002740600</name>
</gene>
<evidence type="ECO:0000313" key="2">
    <source>
        <dbReference type="EMBL" id="GMF62838.1"/>
    </source>
</evidence>
<proteinExistence type="predicted"/>
<protein>
    <submittedName>
        <fullName evidence="2">Unnamed protein product</fullName>
    </submittedName>
</protein>
<name>A0A9W6YGV1_9STRA</name>
<dbReference type="EMBL" id="BSXT01006696">
    <property type="protein sequence ID" value="GMF62838.1"/>
    <property type="molecule type" value="Genomic_DNA"/>
</dbReference>
<evidence type="ECO:0000256" key="1">
    <source>
        <dbReference type="SAM" id="MobiDB-lite"/>
    </source>
</evidence>
<dbReference type="AlphaFoldDB" id="A0A9W6YGV1"/>
<comment type="caution">
    <text evidence="2">The sequence shown here is derived from an EMBL/GenBank/DDBJ whole genome shotgun (WGS) entry which is preliminary data.</text>
</comment>
<reference evidence="2" key="1">
    <citation type="submission" date="2023-04" db="EMBL/GenBank/DDBJ databases">
        <title>Phytophthora fragariaefolia NBRC 109709.</title>
        <authorList>
            <person name="Ichikawa N."/>
            <person name="Sato H."/>
            <person name="Tonouchi N."/>
        </authorList>
    </citation>
    <scope>NUCLEOTIDE SEQUENCE</scope>
    <source>
        <strain evidence="2">NBRC 109709</strain>
    </source>
</reference>
<dbReference type="Proteomes" id="UP001165121">
    <property type="component" value="Unassembled WGS sequence"/>
</dbReference>
<organism evidence="2 3">
    <name type="scientific">Phytophthora fragariaefolia</name>
    <dbReference type="NCBI Taxonomy" id="1490495"/>
    <lineage>
        <taxon>Eukaryota</taxon>
        <taxon>Sar</taxon>
        <taxon>Stramenopiles</taxon>
        <taxon>Oomycota</taxon>
        <taxon>Peronosporomycetes</taxon>
        <taxon>Peronosporales</taxon>
        <taxon>Peronosporaceae</taxon>
        <taxon>Phytophthora</taxon>
    </lineage>
</organism>
<feature type="region of interest" description="Disordered" evidence="1">
    <location>
        <begin position="29"/>
        <end position="69"/>
    </location>
</feature>
<evidence type="ECO:0000313" key="3">
    <source>
        <dbReference type="Proteomes" id="UP001165121"/>
    </source>
</evidence>
<keyword evidence="3" id="KW-1185">Reference proteome</keyword>
<sequence>MCQMDGSKHMMDLDPGVGWLDPGIRTYRGSRSKCPIPRSSRLVDLDPSAPDPDPGPVVPSSAFIGNRNT</sequence>
<accession>A0A9W6YGV1</accession>